<dbReference type="Proteomes" id="UP000005317">
    <property type="component" value="Unassembled WGS sequence"/>
</dbReference>
<gene>
    <name evidence="1" type="ORF">Thini_0790</name>
</gene>
<dbReference type="RefSeq" id="WP_002707377.1">
    <property type="nucleotide sequence ID" value="NZ_JH651384.1"/>
</dbReference>
<dbReference type="InterPro" id="IPR014984">
    <property type="entry name" value="HopJ"/>
</dbReference>
<dbReference type="InterPro" id="IPR038604">
    <property type="entry name" value="HopJ_sf"/>
</dbReference>
<evidence type="ECO:0000313" key="2">
    <source>
        <dbReference type="Proteomes" id="UP000005317"/>
    </source>
</evidence>
<reference evidence="2" key="1">
    <citation type="journal article" date="2011" name="Stand. Genomic Sci.">
        <title>Genome sequence of the filamentous, gliding Thiothrix nivea neotype strain (JP2(T)).</title>
        <authorList>
            <person name="Lapidus A."/>
            <person name="Nolan M."/>
            <person name="Lucas S."/>
            <person name="Glavina Del Rio T."/>
            <person name="Tice H."/>
            <person name="Cheng J.F."/>
            <person name="Tapia R."/>
            <person name="Han C."/>
            <person name="Goodwin L."/>
            <person name="Pitluck S."/>
            <person name="Liolios K."/>
            <person name="Pagani I."/>
            <person name="Ivanova N."/>
            <person name="Huntemann M."/>
            <person name="Mavromatis K."/>
            <person name="Mikhailova N."/>
            <person name="Pati A."/>
            <person name="Chen A."/>
            <person name="Palaniappan K."/>
            <person name="Land M."/>
            <person name="Brambilla E.M."/>
            <person name="Rohde M."/>
            <person name="Abt B."/>
            <person name="Verbarg S."/>
            <person name="Goker M."/>
            <person name="Bristow J."/>
            <person name="Eisen J.A."/>
            <person name="Markowitz V."/>
            <person name="Hugenholtz P."/>
            <person name="Kyrpides N.C."/>
            <person name="Klenk H.P."/>
            <person name="Woyke T."/>
        </authorList>
    </citation>
    <scope>NUCLEOTIDE SEQUENCE [LARGE SCALE GENOMIC DNA]</scope>
    <source>
        <strain evidence="2">ATCC 35100 / DSM 5205 / JP2</strain>
    </source>
</reference>
<organism evidence="1 2">
    <name type="scientific">Thiothrix nivea (strain ATCC 35100 / DSM 5205 / JP2)</name>
    <dbReference type="NCBI Taxonomy" id="870187"/>
    <lineage>
        <taxon>Bacteria</taxon>
        <taxon>Pseudomonadati</taxon>
        <taxon>Pseudomonadota</taxon>
        <taxon>Gammaproteobacteria</taxon>
        <taxon>Thiotrichales</taxon>
        <taxon>Thiotrichaceae</taxon>
        <taxon>Thiothrix</taxon>
    </lineage>
</organism>
<dbReference type="Gene3D" id="3.20.160.10">
    <property type="entry name" value="vpa0580 domain like"/>
    <property type="match status" value="1"/>
</dbReference>
<proteinExistence type="predicted"/>
<keyword evidence="2" id="KW-1185">Reference proteome</keyword>
<protein>
    <submittedName>
        <fullName evidence="1">HopJ type III effector protein</fullName>
    </submittedName>
</protein>
<name>A0A656HEG4_THINJ</name>
<dbReference type="EMBL" id="JH651384">
    <property type="protein sequence ID" value="EIJ33425.1"/>
    <property type="molecule type" value="Genomic_DNA"/>
</dbReference>
<dbReference type="OrthoDB" id="9790826at2"/>
<dbReference type="Pfam" id="PF08888">
    <property type="entry name" value="HopJ"/>
    <property type="match status" value="1"/>
</dbReference>
<evidence type="ECO:0000313" key="1">
    <source>
        <dbReference type="EMBL" id="EIJ33425.1"/>
    </source>
</evidence>
<dbReference type="AlphaFoldDB" id="A0A656HEG4"/>
<accession>A0A656HEG4</accession>
<sequence length="119" mass="13171">MSIDELLNQLETQPDQIDFASVITAIEVHYDYTPQAFSNGVNGSSVSNPAGTNEGSCKVFAFAQLHNLSEFQTLKLFGEHYRKVLATPDETDHANIRAFMRHGWEGIQFDAPALQAKAV</sequence>